<gene>
    <name evidence="1" type="ORF">NQ314_020163</name>
</gene>
<evidence type="ECO:0000313" key="2">
    <source>
        <dbReference type="Proteomes" id="UP001162156"/>
    </source>
</evidence>
<dbReference type="SUPFAM" id="SSF81383">
    <property type="entry name" value="F-box domain"/>
    <property type="match status" value="1"/>
</dbReference>
<name>A0AAV8WLW5_9CUCU</name>
<evidence type="ECO:0008006" key="3">
    <source>
        <dbReference type="Google" id="ProtNLM"/>
    </source>
</evidence>
<dbReference type="Proteomes" id="UP001162156">
    <property type="component" value="Unassembled WGS sequence"/>
</dbReference>
<proteinExistence type="predicted"/>
<feature type="non-terminal residue" evidence="1">
    <location>
        <position position="117"/>
    </location>
</feature>
<comment type="caution">
    <text evidence="1">The sequence shown here is derived from an EMBL/GenBank/DDBJ whole genome shotgun (WGS) entry which is preliminary data.</text>
</comment>
<organism evidence="1 2">
    <name type="scientific">Rhamnusium bicolor</name>
    <dbReference type="NCBI Taxonomy" id="1586634"/>
    <lineage>
        <taxon>Eukaryota</taxon>
        <taxon>Metazoa</taxon>
        <taxon>Ecdysozoa</taxon>
        <taxon>Arthropoda</taxon>
        <taxon>Hexapoda</taxon>
        <taxon>Insecta</taxon>
        <taxon>Pterygota</taxon>
        <taxon>Neoptera</taxon>
        <taxon>Endopterygota</taxon>
        <taxon>Coleoptera</taxon>
        <taxon>Polyphaga</taxon>
        <taxon>Cucujiformia</taxon>
        <taxon>Chrysomeloidea</taxon>
        <taxon>Cerambycidae</taxon>
        <taxon>Lepturinae</taxon>
        <taxon>Rhagiini</taxon>
        <taxon>Rhamnusium</taxon>
    </lineage>
</organism>
<reference evidence="1" key="1">
    <citation type="journal article" date="2023" name="Insect Mol. Biol.">
        <title>Genome sequencing provides insights into the evolution of gene families encoding plant cell wall-degrading enzymes in longhorned beetles.</title>
        <authorList>
            <person name="Shin N.R."/>
            <person name="Okamura Y."/>
            <person name="Kirsch R."/>
            <person name="Pauchet Y."/>
        </authorList>
    </citation>
    <scope>NUCLEOTIDE SEQUENCE</scope>
    <source>
        <strain evidence="1">RBIC_L_NR</strain>
    </source>
</reference>
<dbReference type="AlphaFoldDB" id="A0AAV8WLW5"/>
<accession>A0AAV8WLW5</accession>
<dbReference type="EMBL" id="JANEYF010005663">
    <property type="protein sequence ID" value="KAJ8927388.1"/>
    <property type="molecule type" value="Genomic_DNA"/>
</dbReference>
<evidence type="ECO:0000313" key="1">
    <source>
        <dbReference type="EMBL" id="KAJ8927388.1"/>
    </source>
</evidence>
<dbReference type="InterPro" id="IPR036047">
    <property type="entry name" value="F-box-like_dom_sf"/>
</dbReference>
<protein>
    <recommendedName>
        <fullName evidence="3">F-box domain-containing protein</fullName>
    </recommendedName>
</protein>
<sequence>MFSVLPFALSFQLAILPVEMWSIIFRLLDTKSLLAGARSHKLWLNVCRGDPVLRQSLHFALTEEKNYFHNMIINPKMVTTVSRKLPSRKYGTNVQKSVSNSGGYLPGLCEKGPLLNN</sequence>
<keyword evidence="2" id="KW-1185">Reference proteome</keyword>